<accession>A0AC61D972</accession>
<keyword evidence="2" id="KW-1185">Reference proteome</keyword>
<comment type="caution">
    <text evidence="1">The sequence shown here is derived from an EMBL/GenBank/DDBJ whole genome shotgun (WGS) entry which is preliminary data.</text>
</comment>
<evidence type="ECO:0000313" key="1">
    <source>
        <dbReference type="EMBL" id="PHV69552.1"/>
    </source>
</evidence>
<proteinExistence type="predicted"/>
<dbReference type="Proteomes" id="UP000224460">
    <property type="component" value="Unassembled WGS sequence"/>
</dbReference>
<organism evidence="1 2">
    <name type="scientific">Sporanaerobium hydrogeniformans</name>
    <dbReference type="NCBI Taxonomy" id="3072179"/>
    <lineage>
        <taxon>Bacteria</taxon>
        <taxon>Bacillati</taxon>
        <taxon>Bacillota</taxon>
        <taxon>Clostridia</taxon>
        <taxon>Lachnospirales</taxon>
        <taxon>Lachnospiraceae</taxon>
        <taxon>Sporanaerobium</taxon>
    </lineage>
</organism>
<dbReference type="EMBL" id="PEDL01000024">
    <property type="protein sequence ID" value="PHV69552.1"/>
    <property type="molecule type" value="Genomic_DNA"/>
</dbReference>
<gene>
    <name evidence="1" type="ORF">CS063_15005</name>
</gene>
<protein>
    <submittedName>
        <fullName evidence="1">Uncharacterized protein</fullName>
    </submittedName>
</protein>
<name>A0AC61D972_9FIRM</name>
<sequence>MARPKKCTVDYFPHFVTGNSRTVFILEQKYGNDGYALWFKLLELLAVTDGHYVDFNDHTDLEFFAAKSKVDANKALEIINQLAVLKAIDRELWKHKVVWCQNFVNNLSDLYARRRISLPQKPSLDEFMYTETSTSEGLCTTETPKVNKSIVEESIEKESKEKKSKGNGVSNDFSFVQTAYEENIGLLSGTVSEIIQYYLDEQVDPNLIIEAIKVACMNNRRSMSYAEGVLKNWLNDGIYTVSQYKSLQVEKTTNTGKNVNMNDFKNMADMLGGEEDDF</sequence>
<reference evidence="1" key="1">
    <citation type="submission" date="2017-10" db="EMBL/GenBank/DDBJ databases">
        <title>Genome sequence of cellulolytic Lachnospiraceae bacterium XHS1971 isolated from hotspring sediment.</title>
        <authorList>
            <person name="Vasudevan G."/>
            <person name="Joshi A.J."/>
            <person name="Hivarkar S."/>
            <person name="Lanjekar V.B."/>
            <person name="Dhakephalkar P.K."/>
            <person name="Dagar S."/>
        </authorList>
    </citation>
    <scope>NUCLEOTIDE SEQUENCE</scope>
    <source>
        <strain evidence="1">XHS1971</strain>
    </source>
</reference>
<evidence type="ECO:0000313" key="2">
    <source>
        <dbReference type="Proteomes" id="UP000224460"/>
    </source>
</evidence>